<dbReference type="EMBL" id="MU005590">
    <property type="protein sequence ID" value="KAF2681617.1"/>
    <property type="molecule type" value="Genomic_DNA"/>
</dbReference>
<organism evidence="2 3">
    <name type="scientific">Lentithecium fluviatile CBS 122367</name>
    <dbReference type="NCBI Taxonomy" id="1168545"/>
    <lineage>
        <taxon>Eukaryota</taxon>
        <taxon>Fungi</taxon>
        <taxon>Dikarya</taxon>
        <taxon>Ascomycota</taxon>
        <taxon>Pezizomycotina</taxon>
        <taxon>Dothideomycetes</taxon>
        <taxon>Pleosporomycetidae</taxon>
        <taxon>Pleosporales</taxon>
        <taxon>Massarineae</taxon>
        <taxon>Lentitheciaceae</taxon>
        <taxon>Lentithecium</taxon>
    </lineage>
</organism>
<dbReference type="OrthoDB" id="5428890at2759"/>
<feature type="transmembrane region" description="Helical" evidence="1">
    <location>
        <begin position="352"/>
        <end position="377"/>
    </location>
</feature>
<gene>
    <name evidence="2" type="ORF">K458DRAFT_444503</name>
</gene>
<evidence type="ECO:0000313" key="2">
    <source>
        <dbReference type="EMBL" id="KAF2681617.1"/>
    </source>
</evidence>
<protein>
    <submittedName>
        <fullName evidence="2">Uncharacterized protein</fullName>
    </submittedName>
</protein>
<keyword evidence="3" id="KW-1185">Reference proteome</keyword>
<dbReference type="AlphaFoldDB" id="A0A6G1ITN7"/>
<keyword evidence="1" id="KW-0472">Membrane</keyword>
<dbReference type="Proteomes" id="UP000799291">
    <property type="component" value="Unassembled WGS sequence"/>
</dbReference>
<keyword evidence="1" id="KW-1133">Transmembrane helix</keyword>
<accession>A0A6G1ITN7</accession>
<proteinExistence type="predicted"/>
<evidence type="ECO:0000313" key="3">
    <source>
        <dbReference type="Proteomes" id="UP000799291"/>
    </source>
</evidence>
<name>A0A6G1ITN7_9PLEO</name>
<reference evidence="2" key="1">
    <citation type="journal article" date="2020" name="Stud. Mycol.">
        <title>101 Dothideomycetes genomes: a test case for predicting lifestyles and emergence of pathogens.</title>
        <authorList>
            <person name="Haridas S."/>
            <person name="Albert R."/>
            <person name="Binder M."/>
            <person name="Bloem J."/>
            <person name="Labutti K."/>
            <person name="Salamov A."/>
            <person name="Andreopoulos B."/>
            <person name="Baker S."/>
            <person name="Barry K."/>
            <person name="Bills G."/>
            <person name="Bluhm B."/>
            <person name="Cannon C."/>
            <person name="Castanera R."/>
            <person name="Culley D."/>
            <person name="Daum C."/>
            <person name="Ezra D."/>
            <person name="Gonzalez J."/>
            <person name="Henrissat B."/>
            <person name="Kuo A."/>
            <person name="Liang C."/>
            <person name="Lipzen A."/>
            <person name="Lutzoni F."/>
            <person name="Magnuson J."/>
            <person name="Mondo S."/>
            <person name="Nolan M."/>
            <person name="Ohm R."/>
            <person name="Pangilinan J."/>
            <person name="Park H.-J."/>
            <person name="Ramirez L."/>
            <person name="Alfaro M."/>
            <person name="Sun H."/>
            <person name="Tritt A."/>
            <person name="Yoshinaga Y."/>
            <person name="Zwiers L.-H."/>
            <person name="Turgeon B."/>
            <person name="Goodwin S."/>
            <person name="Spatafora J."/>
            <person name="Crous P."/>
            <person name="Grigoriev I."/>
        </authorList>
    </citation>
    <scope>NUCLEOTIDE SEQUENCE</scope>
    <source>
        <strain evidence="2">CBS 122367</strain>
    </source>
</reference>
<evidence type="ECO:0000256" key="1">
    <source>
        <dbReference type="SAM" id="Phobius"/>
    </source>
</evidence>
<sequence length="381" mass="43847">MRTRHTNPPIDLRTALAHALGYPDYPSSLTAEPYLNYIANRHIGRGTLDEYLELFIRVIEHFSRSHAGPDTVRALLDTLVLTVNDDMFADTKAGSTTRSDYVEDTVMYIMGVWSMLLSSFVQLPTGVRKVSSAYRIRAHATGTKIKPFDENIRGLIRGSSTRLNAFTLNVLGAVRIIWTHNISRHMLLSRHGGRHVLELFALPCAFNATTLTSNAVGISPELAQEIQESYCILFNAWPDQSWHIKCGRYIGIRRFCLCWSCSAYRYRGQVVSKYRKLFHTKSRRTKRSRRGVQRSEYDPRLIELMDNESSDWTQDLFPCLWSRITALEEHLQSAKPWSIWILFRDRRDTLQFWTFFFATVVVLLTFLQVALGVAQVIGSFR</sequence>
<keyword evidence="1" id="KW-0812">Transmembrane</keyword>